<dbReference type="STRING" id="101091.A0A1C7MVV4"/>
<reference evidence="1 2" key="1">
    <citation type="submission" date="2016-03" db="EMBL/GenBank/DDBJ databases">
        <title>Choanephora cucurbitarum.</title>
        <authorList>
            <person name="Min B."/>
            <person name="Park H."/>
            <person name="Park J.-H."/>
            <person name="Shin H.-D."/>
            <person name="Choi I.-G."/>
        </authorList>
    </citation>
    <scope>NUCLEOTIDE SEQUENCE [LARGE SCALE GENOMIC DNA]</scope>
    <source>
        <strain evidence="1 2">KUS-F28377</strain>
    </source>
</reference>
<evidence type="ECO:0008006" key="3">
    <source>
        <dbReference type="Google" id="ProtNLM"/>
    </source>
</evidence>
<evidence type="ECO:0000313" key="1">
    <source>
        <dbReference type="EMBL" id="OBZ80943.1"/>
    </source>
</evidence>
<dbReference type="InParanoid" id="A0A1C7MVV4"/>
<dbReference type="Proteomes" id="UP000093000">
    <property type="component" value="Unassembled WGS sequence"/>
</dbReference>
<accession>A0A1C7MVV4</accession>
<dbReference type="AlphaFoldDB" id="A0A1C7MVV4"/>
<proteinExistence type="predicted"/>
<organism evidence="1 2">
    <name type="scientific">Choanephora cucurbitarum</name>
    <dbReference type="NCBI Taxonomy" id="101091"/>
    <lineage>
        <taxon>Eukaryota</taxon>
        <taxon>Fungi</taxon>
        <taxon>Fungi incertae sedis</taxon>
        <taxon>Mucoromycota</taxon>
        <taxon>Mucoromycotina</taxon>
        <taxon>Mucoromycetes</taxon>
        <taxon>Mucorales</taxon>
        <taxon>Mucorineae</taxon>
        <taxon>Choanephoraceae</taxon>
        <taxon>Choanephoroideae</taxon>
        <taxon>Choanephora</taxon>
    </lineage>
</organism>
<gene>
    <name evidence="1" type="ORF">A0J61_11007</name>
</gene>
<keyword evidence="2" id="KW-1185">Reference proteome</keyword>
<sequence length="228" mass="26114">MNPNNEAGPSTRNDIIIPDNEHYQNMIRARVAMEKNTQTAIAENQTYRPVNTTVAYTAKQNEWFEWCKDLEKFPDGPLVYDTKLAFFLEYHVIRRGRKLKKDDGSPIPLGRESILQYVKAIKDIWVSQHEAEFSDYPDPKGKNTLNDGYTTQELLKIDEHFLNQNNRYAVRNKACFLMIHAMLLRSETALGALLPDLSSMELKNQDVSKCIGMVAIITFGKANKDGKI</sequence>
<comment type="caution">
    <text evidence="1">The sequence shown here is derived from an EMBL/GenBank/DDBJ whole genome shotgun (WGS) entry which is preliminary data.</text>
</comment>
<protein>
    <recommendedName>
        <fullName evidence="3">Ndc10 domain-containing protein</fullName>
    </recommendedName>
</protein>
<dbReference type="OrthoDB" id="2285011at2759"/>
<evidence type="ECO:0000313" key="2">
    <source>
        <dbReference type="Proteomes" id="UP000093000"/>
    </source>
</evidence>
<name>A0A1C7MVV4_9FUNG</name>
<dbReference type="EMBL" id="LUGH01001585">
    <property type="protein sequence ID" value="OBZ80943.1"/>
    <property type="molecule type" value="Genomic_DNA"/>
</dbReference>